<protein>
    <submittedName>
        <fullName evidence="1">Uncharacterized protein</fullName>
    </submittedName>
</protein>
<dbReference type="AlphaFoldDB" id="A0ABC8UZ00"/>
<evidence type="ECO:0000313" key="1">
    <source>
        <dbReference type="EMBL" id="CAK9186310.1"/>
    </source>
</evidence>
<gene>
    <name evidence="1" type="ORF">ILEXP_LOCUS56791</name>
</gene>
<comment type="caution">
    <text evidence="1">The sequence shown here is derived from an EMBL/GenBank/DDBJ whole genome shotgun (WGS) entry which is preliminary data.</text>
</comment>
<organism evidence="1 2">
    <name type="scientific">Ilex paraguariensis</name>
    <name type="common">yerba mate</name>
    <dbReference type="NCBI Taxonomy" id="185542"/>
    <lineage>
        <taxon>Eukaryota</taxon>
        <taxon>Viridiplantae</taxon>
        <taxon>Streptophyta</taxon>
        <taxon>Embryophyta</taxon>
        <taxon>Tracheophyta</taxon>
        <taxon>Spermatophyta</taxon>
        <taxon>Magnoliopsida</taxon>
        <taxon>eudicotyledons</taxon>
        <taxon>Gunneridae</taxon>
        <taxon>Pentapetalae</taxon>
        <taxon>asterids</taxon>
        <taxon>campanulids</taxon>
        <taxon>Aquifoliales</taxon>
        <taxon>Aquifoliaceae</taxon>
        <taxon>Ilex</taxon>
    </lineage>
</organism>
<accession>A0ABC8UZ00</accession>
<proteinExistence type="predicted"/>
<name>A0ABC8UZ00_9AQUA</name>
<keyword evidence="2" id="KW-1185">Reference proteome</keyword>
<dbReference type="EMBL" id="CAUOFW020009520">
    <property type="protein sequence ID" value="CAK9186310.1"/>
    <property type="molecule type" value="Genomic_DNA"/>
</dbReference>
<evidence type="ECO:0000313" key="2">
    <source>
        <dbReference type="Proteomes" id="UP001642360"/>
    </source>
</evidence>
<dbReference type="Proteomes" id="UP001642360">
    <property type="component" value="Unassembled WGS sequence"/>
</dbReference>
<reference evidence="1 2" key="1">
    <citation type="submission" date="2024-02" db="EMBL/GenBank/DDBJ databases">
        <authorList>
            <person name="Vignale AGUSTIN F."/>
            <person name="Sosa J E."/>
            <person name="Modenutti C."/>
        </authorList>
    </citation>
    <scope>NUCLEOTIDE SEQUENCE [LARGE SCALE GENOMIC DNA]</scope>
</reference>
<sequence length="163" mass="18790">MVTRYSLLGESARLVDKESARQFDGLITVTAIARYHRGSPTIPSGSFFFLRIEQNKFTYTRVQVKRRSTITSCRRFRGYTPIYIIARRKLGLQTNPRSENEHVLCPVHSLRRTGSPDYIMDLVARLQPHGTKPEPWPIQLAEISVLDPERILIIVVQRVKLTL</sequence>